<dbReference type="PANTHER" id="PTHR48062">
    <property type="entry name" value="RECEPTOR-LIKE PROTEIN 14"/>
    <property type="match status" value="1"/>
</dbReference>
<reference evidence="4 5" key="1">
    <citation type="submission" date="2019-05" db="EMBL/GenBank/DDBJ databases">
        <title>Mikania micrantha, genome provides insights into the molecular mechanism of rapid growth.</title>
        <authorList>
            <person name="Liu B."/>
        </authorList>
    </citation>
    <scope>NUCLEOTIDE SEQUENCE [LARGE SCALE GENOMIC DNA]</scope>
    <source>
        <strain evidence="4">NLD-2019</strain>
        <tissue evidence="4">Leaf</tissue>
    </source>
</reference>
<keyword evidence="2" id="KW-0433">Leucine-rich repeat</keyword>
<dbReference type="InterPro" id="IPR032675">
    <property type="entry name" value="LRR_dom_sf"/>
</dbReference>
<proteinExistence type="inferred from homology"/>
<keyword evidence="5" id="KW-1185">Reference proteome</keyword>
<dbReference type="AlphaFoldDB" id="A0A5N6NCF0"/>
<dbReference type="Proteomes" id="UP000326396">
    <property type="component" value="Linkage Group LG2"/>
</dbReference>
<dbReference type="Pfam" id="PF00560">
    <property type="entry name" value="LRR_1"/>
    <property type="match status" value="2"/>
</dbReference>
<organism evidence="4 5">
    <name type="scientific">Mikania micrantha</name>
    <name type="common">bitter vine</name>
    <dbReference type="NCBI Taxonomy" id="192012"/>
    <lineage>
        <taxon>Eukaryota</taxon>
        <taxon>Viridiplantae</taxon>
        <taxon>Streptophyta</taxon>
        <taxon>Embryophyta</taxon>
        <taxon>Tracheophyta</taxon>
        <taxon>Spermatophyta</taxon>
        <taxon>Magnoliopsida</taxon>
        <taxon>eudicotyledons</taxon>
        <taxon>Gunneridae</taxon>
        <taxon>Pentapetalae</taxon>
        <taxon>asterids</taxon>
        <taxon>campanulids</taxon>
        <taxon>Asterales</taxon>
        <taxon>Asteraceae</taxon>
        <taxon>Asteroideae</taxon>
        <taxon>Heliantheae alliance</taxon>
        <taxon>Eupatorieae</taxon>
        <taxon>Mikania</taxon>
    </lineage>
</organism>
<name>A0A5N6NCF0_9ASTR</name>
<dbReference type="EMBL" id="SZYD01000012">
    <property type="protein sequence ID" value="KAD4585454.1"/>
    <property type="molecule type" value="Genomic_DNA"/>
</dbReference>
<accession>A0A5N6NCF0</accession>
<gene>
    <name evidence="4" type="ORF">E3N88_23055</name>
</gene>
<comment type="caution">
    <text evidence="4">The sequence shown here is derived from an EMBL/GenBank/DDBJ whole genome shotgun (WGS) entry which is preliminary data.</text>
</comment>
<dbReference type="InterPro" id="IPR051502">
    <property type="entry name" value="RLP_Defense_Trigger"/>
</dbReference>
<dbReference type="Gene3D" id="3.80.10.10">
    <property type="entry name" value="Ribonuclease Inhibitor"/>
    <property type="match status" value="1"/>
</dbReference>
<evidence type="ECO:0000256" key="3">
    <source>
        <dbReference type="ARBA" id="ARBA00022737"/>
    </source>
</evidence>
<evidence type="ECO:0000313" key="4">
    <source>
        <dbReference type="EMBL" id="KAD4585454.1"/>
    </source>
</evidence>
<evidence type="ECO:0000313" key="5">
    <source>
        <dbReference type="Proteomes" id="UP000326396"/>
    </source>
</evidence>
<dbReference type="SUPFAM" id="SSF52047">
    <property type="entry name" value="RNI-like"/>
    <property type="match status" value="1"/>
</dbReference>
<sequence>MFDGMLPKCLNRLSSLKLFDISSNQLTGVLLSSLITNLTSLEYVDFGHNKFEGSFSLSWFSNHTKFEFVAFLSDNDKFEVETEDPVGWTCMLQLKVVILSRCNLNMHKRSVIPSFLLHQHKLWELDMSHNSLEGQFADWFIKNNTMLQFLILGDNSFGGILSTSFQRKPRKLKRLDVSGNHMIVHVANNIPESLPYLSHLNLLMNSIDGDIRSSIGDLSVLAELDLSNNRFSGEVPIGLL</sequence>
<evidence type="ECO:0000256" key="2">
    <source>
        <dbReference type="ARBA" id="ARBA00022614"/>
    </source>
</evidence>
<protein>
    <recommendedName>
        <fullName evidence="6">Leucine-rich repeat-containing N-terminal plant-type domain-containing protein</fullName>
    </recommendedName>
</protein>
<dbReference type="Pfam" id="PF13855">
    <property type="entry name" value="LRR_8"/>
    <property type="match status" value="1"/>
</dbReference>
<keyword evidence="3" id="KW-0677">Repeat</keyword>
<dbReference type="InterPro" id="IPR001611">
    <property type="entry name" value="Leu-rich_rpt"/>
</dbReference>
<dbReference type="PANTHER" id="PTHR48062:SF21">
    <property type="entry name" value="RECEPTOR-LIKE PROTEIN 12"/>
    <property type="match status" value="1"/>
</dbReference>
<dbReference type="OrthoDB" id="4691307at2759"/>
<evidence type="ECO:0008006" key="6">
    <source>
        <dbReference type="Google" id="ProtNLM"/>
    </source>
</evidence>
<evidence type="ECO:0000256" key="1">
    <source>
        <dbReference type="ARBA" id="ARBA00009592"/>
    </source>
</evidence>
<comment type="similarity">
    <text evidence="1">Belongs to the RLP family.</text>
</comment>